<dbReference type="EMBL" id="FQZE01000017">
    <property type="protein sequence ID" value="SHJ34579.1"/>
    <property type="molecule type" value="Genomic_DNA"/>
</dbReference>
<evidence type="ECO:0000313" key="3">
    <source>
        <dbReference type="Proteomes" id="UP000184050"/>
    </source>
</evidence>
<evidence type="ECO:0000256" key="1">
    <source>
        <dbReference type="SAM" id="Phobius"/>
    </source>
</evidence>
<protein>
    <submittedName>
        <fullName evidence="2">Uncharacterized protein</fullName>
    </submittedName>
</protein>
<reference evidence="2 3" key="1">
    <citation type="submission" date="2016-11" db="EMBL/GenBank/DDBJ databases">
        <authorList>
            <person name="Jaros S."/>
            <person name="Januszkiewicz K."/>
            <person name="Wedrychowicz H."/>
        </authorList>
    </citation>
    <scope>NUCLEOTIDE SEQUENCE [LARGE SCALE GENOMIC DNA]</scope>
    <source>
        <strain evidence="2 3">DSM 27063</strain>
    </source>
</reference>
<keyword evidence="1" id="KW-0812">Transmembrane</keyword>
<feature type="transmembrane region" description="Helical" evidence="1">
    <location>
        <begin position="26"/>
        <end position="48"/>
    </location>
</feature>
<keyword evidence="1" id="KW-0472">Membrane</keyword>
<evidence type="ECO:0000313" key="2">
    <source>
        <dbReference type="EMBL" id="SHJ34579.1"/>
    </source>
</evidence>
<keyword evidence="3" id="KW-1185">Reference proteome</keyword>
<dbReference type="STRING" id="1168035.SAMN05444280_11711"/>
<keyword evidence="1" id="KW-1133">Transmembrane helix</keyword>
<organism evidence="2 3">
    <name type="scientific">Tangfeifania diversioriginum</name>
    <dbReference type="NCBI Taxonomy" id="1168035"/>
    <lineage>
        <taxon>Bacteria</taxon>
        <taxon>Pseudomonadati</taxon>
        <taxon>Bacteroidota</taxon>
        <taxon>Bacteroidia</taxon>
        <taxon>Marinilabiliales</taxon>
        <taxon>Prolixibacteraceae</taxon>
        <taxon>Tangfeifania</taxon>
    </lineage>
</organism>
<sequence length="78" mass="8913">MIIFSIILAFFIPIVFEWIQSGTLEITSAGIRDALFFGIMVPVLILISKNIKNDYLFVILALVIIFAVLVFTRFAFHF</sequence>
<gene>
    <name evidence="2" type="ORF">SAMN05444280_11711</name>
</gene>
<name>A0A1M6IJK3_9BACT</name>
<dbReference type="AlphaFoldDB" id="A0A1M6IJK3"/>
<proteinExistence type="predicted"/>
<accession>A0A1M6IJK3</accession>
<feature type="transmembrane region" description="Helical" evidence="1">
    <location>
        <begin position="55"/>
        <end position="76"/>
    </location>
</feature>
<dbReference type="Proteomes" id="UP000184050">
    <property type="component" value="Unassembled WGS sequence"/>
</dbReference>